<proteinExistence type="predicted"/>
<name>X0UHE7_9ZZZZ</name>
<dbReference type="EMBL" id="BARS01028899">
    <property type="protein sequence ID" value="GAF99822.1"/>
    <property type="molecule type" value="Genomic_DNA"/>
</dbReference>
<evidence type="ECO:0000313" key="1">
    <source>
        <dbReference type="EMBL" id="GAF99822.1"/>
    </source>
</evidence>
<sequence>MESCHEYTPYTALDHVFFQGRAARMIHQILYHQRFP</sequence>
<accession>X0UHE7</accession>
<comment type="caution">
    <text evidence="1">The sequence shown here is derived from an EMBL/GenBank/DDBJ whole genome shotgun (WGS) entry which is preliminary data.</text>
</comment>
<dbReference type="AlphaFoldDB" id="X0UHE7"/>
<reference evidence="1" key="1">
    <citation type="journal article" date="2014" name="Front. Microbiol.">
        <title>High frequency of phylogenetically diverse reductive dehalogenase-homologous genes in deep subseafloor sedimentary metagenomes.</title>
        <authorList>
            <person name="Kawai M."/>
            <person name="Futagami T."/>
            <person name="Toyoda A."/>
            <person name="Takaki Y."/>
            <person name="Nishi S."/>
            <person name="Hori S."/>
            <person name="Arai W."/>
            <person name="Tsubouchi T."/>
            <person name="Morono Y."/>
            <person name="Uchiyama I."/>
            <person name="Ito T."/>
            <person name="Fujiyama A."/>
            <person name="Inagaki F."/>
            <person name="Takami H."/>
        </authorList>
    </citation>
    <scope>NUCLEOTIDE SEQUENCE</scope>
    <source>
        <strain evidence="1">Expedition CK06-06</strain>
    </source>
</reference>
<organism evidence="1">
    <name type="scientific">marine sediment metagenome</name>
    <dbReference type="NCBI Taxonomy" id="412755"/>
    <lineage>
        <taxon>unclassified sequences</taxon>
        <taxon>metagenomes</taxon>
        <taxon>ecological metagenomes</taxon>
    </lineage>
</organism>
<feature type="non-terminal residue" evidence="1">
    <location>
        <position position="36"/>
    </location>
</feature>
<gene>
    <name evidence="1" type="ORF">S01H1_45251</name>
</gene>
<protein>
    <submittedName>
        <fullName evidence="1">Uncharacterized protein</fullName>
    </submittedName>
</protein>